<evidence type="ECO:0000313" key="3">
    <source>
        <dbReference type="EMBL" id="GEO36421.1"/>
    </source>
</evidence>
<dbReference type="PANTHER" id="PTHR46268:SF6">
    <property type="entry name" value="UNIVERSAL STRESS PROTEIN UP12"/>
    <property type="match status" value="1"/>
</dbReference>
<dbReference type="Proteomes" id="UP000321523">
    <property type="component" value="Unassembled WGS sequence"/>
</dbReference>
<dbReference type="EMBL" id="BJYZ01000002">
    <property type="protein sequence ID" value="GEO36421.1"/>
    <property type="molecule type" value="Genomic_DNA"/>
</dbReference>
<proteinExistence type="inferred from homology"/>
<dbReference type="PRINTS" id="PR01438">
    <property type="entry name" value="UNVRSLSTRESS"/>
</dbReference>
<gene>
    <name evidence="3" type="ORF">SAE02_05690</name>
</gene>
<protein>
    <recommendedName>
        <fullName evidence="2">UspA domain-containing protein</fullName>
    </recommendedName>
</protein>
<evidence type="ECO:0000313" key="4">
    <source>
        <dbReference type="Proteomes" id="UP000321523"/>
    </source>
</evidence>
<reference evidence="3 4" key="1">
    <citation type="submission" date="2019-07" db="EMBL/GenBank/DDBJ databases">
        <title>Whole genome shotgun sequence of Skermanella aerolata NBRC 106429.</title>
        <authorList>
            <person name="Hosoyama A."/>
            <person name="Uohara A."/>
            <person name="Ohji S."/>
            <person name="Ichikawa N."/>
        </authorList>
    </citation>
    <scope>NUCLEOTIDE SEQUENCE [LARGE SCALE GENOMIC DNA]</scope>
    <source>
        <strain evidence="3 4">NBRC 106429</strain>
    </source>
</reference>
<dbReference type="InterPro" id="IPR006016">
    <property type="entry name" value="UspA"/>
</dbReference>
<dbReference type="AlphaFoldDB" id="A0A512DIY0"/>
<dbReference type="Gene3D" id="3.40.50.620">
    <property type="entry name" value="HUPs"/>
    <property type="match status" value="1"/>
</dbReference>
<feature type="domain" description="UspA" evidence="2">
    <location>
        <begin position="4"/>
        <end position="143"/>
    </location>
</feature>
<dbReference type="SUPFAM" id="SSF52402">
    <property type="entry name" value="Adenine nucleotide alpha hydrolases-like"/>
    <property type="match status" value="1"/>
</dbReference>
<dbReference type="Pfam" id="PF00582">
    <property type="entry name" value="Usp"/>
    <property type="match status" value="1"/>
</dbReference>
<evidence type="ECO:0000259" key="2">
    <source>
        <dbReference type="Pfam" id="PF00582"/>
    </source>
</evidence>
<evidence type="ECO:0000256" key="1">
    <source>
        <dbReference type="ARBA" id="ARBA00008791"/>
    </source>
</evidence>
<sequence>MPGTLIVGFDKTEASQRALAFAAAAAKATGATIHVVHILEWSPYSFLTAQELEERHKRRTEELSRAAELIAPAIQSLEAQNIAVTSDVRYGHAAELICEIAEQKPDAQIVIGRTGGFSVARRILGGMALALIQASPVPVTVVP</sequence>
<name>A0A512DIY0_9PROT</name>
<comment type="caution">
    <text evidence="3">The sequence shown here is derived from an EMBL/GenBank/DDBJ whole genome shotgun (WGS) entry which is preliminary data.</text>
</comment>
<dbReference type="OrthoDB" id="5186731at2"/>
<dbReference type="InterPro" id="IPR014729">
    <property type="entry name" value="Rossmann-like_a/b/a_fold"/>
</dbReference>
<organism evidence="3 4">
    <name type="scientific">Skermanella aerolata</name>
    <dbReference type="NCBI Taxonomy" id="393310"/>
    <lineage>
        <taxon>Bacteria</taxon>
        <taxon>Pseudomonadati</taxon>
        <taxon>Pseudomonadota</taxon>
        <taxon>Alphaproteobacteria</taxon>
        <taxon>Rhodospirillales</taxon>
        <taxon>Azospirillaceae</taxon>
        <taxon>Skermanella</taxon>
    </lineage>
</organism>
<dbReference type="InterPro" id="IPR006015">
    <property type="entry name" value="Universal_stress_UspA"/>
</dbReference>
<dbReference type="CDD" id="cd00293">
    <property type="entry name" value="USP-like"/>
    <property type="match status" value="1"/>
</dbReference>
<comment type="similarity">
    <text evidence="1">Belongs to the universal stress protein A family.</text>
</comment>
<accession>A0A512DIY0</accession>
<dbReference type="RefSeq" id="WP_044425457.1">
    <property type="nucleotide sequence ID" value="NZ_BJYZ01000002.1"/>
</dbReference>
<keyword evidence="4" id="KW-1185">Reference proteome</keyword>
<dbReference type="PANTHER" id="PTHR46268">
    <property type="entry name" value="STRESS RESPONSE PROTEIN NHAX"/>
    <property type="match status" value="1"/>
</dbReference>